<gene>
    <name evidence="5" type="ORF">FYK55_27890</name>
</gene>
<evidence type="ECO:0000313" key="5">
    <source>
        <dbReference type="EMBL" id="KAA5537968.1"/>
    </source>
</evidence>
<dbReference type="EMBL" id="VWOX01000035">
    <property type="protein sequence ID" value="KAA5537968.1"/>
    <property type="molecule type" value="Genomic_DNA"/>
</dbReference>
<dbReference type="InterPro" id="IPR036390">
    <property type="entry name" value="WH_DNA-bd_sf"/>
</dbReference>
<evidence type="ECO:0000256" key="1">
    <source>
        <dbReference type="ARBA" id="ARBA00011046"/>
    </source>
</evidence>
<sequence length="126" mass="14008">MKLSGRQLAVMRVLWELGEATVAEVQDCLDIDPPLAYSTVATVLSRMERKGLIGHHAVDRQYVYHPLVSKDAAGQSIIGDLVDRVFGGSPAELVNHLLDSDQVDKRELERIKRLVNEHAAKKGRKP</sequence>
<protein>
    <submittedName>
        <fullName evidence="5">BlaI/MecI/CopY family transcriptional regulator</fullName>
    </submittedName>
</protein>
<keyword evidence="6" id="KW-1185">Reference proteome</keyword>
<dbReference type="RefSeq" id="WP_150079907.1">
    <property type="nucleotide sequence ID" value="NZ_VWOX01000035.1"/>
</dbReference>
<dbReference type="Proteomes" id="UP000324479">
    <property type="component" value="Unassembled WGS sequence"/>
</dbReference>
<reference evidence="5 6" key="1">
    <citation type="submission" date="2019-08" db="EMBL/GenBank/DDBJ databases">
        <authorList>
            <person name="Dhanesh K."/>
            <person name="Kumar G."/>
            <person name="Sasikala C."/>
            <person name="Venkata Ramana C."/>
        </authorList>
    </citation>
    <scope>NUCLEOTIDE SEQUENCE [LARGE SCALE GENOMIC DNA]</scope>
    <source>
        <strain evidence="5 6">JC645</strain>
    </source>
</reference>
<dbReference type="InterPro" id="IPR036388">
    <property type="entry name" value="WH-like_DNA-bd_sf"/>
</dbReference>
<name>A0A5M6CRN4_9BACT</name>
<dbReference type="InterPro" id="IPR005650">
    <property type="entry name" value="BlaI_family"/>
</dbReference>
<dbReference type="Gene3D" id="1.10.4040.10">
    <property type="entry name" value="Penicillinase repressor domain"/>
    <property type="match status" value="1"/>
</dbReference>
<dbReference type="GO" id="GO:0003677">
    <property type="term" value="F:DNA binding"/>
    <property type="evidence" value="ECO:0007669"/>
    <property type="project" value="UniProtKB-KW"/>
</dbReference>
<dbReference type="GO" id="GO:0045892">
    <property type="term" value="P:negative regulation of DNA-templated transcription"/>
    <property type="evidence" value="ECO:0007669"/>
    <property type="project" value="InterPro"/>
</dbReference>
<organism evidence="5 6">
    <name type="scientific">Roseiconus nitratireducens</name>
    <dbReference type="NCBI Taxonomy" id="2605748"/>
    <lineage>
        <taxon>Bacteria</taxon>
        <taxon>Pseudomonadati</taxon>
        <taxon>Planctomycetota</taxon>
        <taxon>Planctomycetia</taxon>
        <taxon>Pirellulales</taxon>
        <taxon>Pirellulaceae</taxon>
        <taxon>Roseiconus</taxon>
    </lineage>
</organism>
<keyword evidence="4" id="KW-0804">Transcription</keyword>
<evidence type="ECO:0000256" key="4">
    <source>
        <dbReference type="ARBA" id="ARBA00023163"/>
    </source>
</evidence>
<dbReference type="Pfam" id="PF03965">
    <property type="entry name" value="Penicillinase_R"/>
    <property type="match status" value="1"/>
</dbReference>
<evidence type="ECO:0000256" key="2">
    <source>
        <dbReference type="ARBA" id="ARBA00023015"/>
    </source>
</evidence>
<evidence type="ECO:0000256" key="3">
    <source>
        <dbReference type="ARBA" id="ARBA00023125"/>
    </source>
</evidence>
<keyword evidence="3" id="KW-0238">DNA-binding</keyword>
<accession>A0A5M6CRN4</accession>
<dbReference type="PIRSF" id="PIRSF019455">
    <property type="entry name" value="CopR_AtkY"/>
    <property type="match status" value="1"/>
</dbReference>
<dbReference type="Gene3D" id="1.10.10.10">
    <property type="entry name" value="Winged helix-like DNA-binding domain superfamily/Winged helix DNA-binding domain"/>
    <property type="match status" value="1"/>
</dbReference>
<evidence type="ECO:0000313" key="6">
    <source>
        <dbReference type="Proteomes" id="UP000324479"/>
    </source>
</evidence>
<keyword evidence="2" id="KW-0805">Transcription regulation</keyword>
<proteinExistence type="inferred from homology"/>
<dbReference type="AlphaFoldDB" id="A0A5M6CRN4"/>
<comment type="similarity">
    <text evidence="1">Belongs to the BlaI transcriptional regulatory family.</text>
</comment>
<dbReference type="SUPFAM" id="SSF46785">
    <property type="entry name" value="Winged helix' DNA-binding domain"/>
    <property type="match status" value="1"/>
</dbReference>
<comment type="caution">
    <text evidence="5">The sequence shown here is derived from an EMBL/GenBank/DDBJ whole genome shotgun (WGS) entry which is preliminary data.</text>
</comment>